<dbReference type="Pfam" id="PF00271">
    <property type="entry name" value="Helicase_C"/>
    <property type="match status" value="1"/>
</dbReference>
<dbReference type="InterPro" id="IPR001650">
    <property type="entry name" value="Helicase_C-like"/>
</dbReference>
<dbReference type="EnsemblProtists" id="EOD08694">
    <property type="protein sequence ID" value="EOD08694"/>
    <property type="gene ID" value="EMIHUDRAFT_258189"/>
</dbReference>
<feature type="domain" description="Helicase C-terminal" evidence="1">
    <location>
        <begin position="53"/>
        <end position="188"/>
    </location>
</feature>
<dbReference type="RefSeq" id="XP_005761123.1">
    <property type="nucleotide sequence ID" value="XM_005761066.1"/>
</dbReference>
<dbReference type="HOGENOM" id="CLU_003041_16_2_1"/>
<dbReference type="PROSITE" id="PS51194">
    <property type="entry name" value="HELICASE_CTER"/>
    <property type="match status" value="1"/>
</dbReference>
<dbReference type="PANTHER" id="PTHR47958">
    <property type="entry name" value="ATP-DEPENDENT RNA HELICASE DBP3"/>
    <property type="match status" value="1"/>
</dbReference>
<dbReference type="SMART" id="SM00490">
    <property type="entry name" value="HELICc"/>
    <property type="match status" value="1"/>
</dbReference>
<dbReference type="AlphaFoldDB" id="A0A0D3IBQ9"/>
<proteinExistence type="predicted"/>
<reference evidence="3" key="1">
    <citation type="journal article" date="2013" name="Nature">
        <title>Pan genome of the phytoplankton Emiliania underpins its global distribution.</title>
        <authorList>
            <person name="Read B.A."/>
            <person name="Kegel J."/>
            <person name="Klute M.J."/>
            <person name="Kuo A."/>
            <person name="Lefebvre S.C."/>
            <person name="Maumus F."/>
            <person name="Mayer C."/>
            <person name="Miller J."/>
            <person name="Monier A."/>
            <person name="Salamov A."/>
            <person name="Young J."/>
            <person name="Aguilar M."/>
            <person name="Claverie J.M."/>
            <person name="Frickenhaus S."/>
            <person name="Gonzalez K."/>
            <person name="Herman E.K."/>
            <person name="Lin Y.C."/>
            <person name="Napier J."/>
            <person name="Ogata H."/>
            <person name="Sarno A.F."/>
            <person name="Shmutz J."/>
            <person name="Schroeder D."/>
            <person name="de Vargas C."/>
            <person name="Verret F."/>
            <person name="von Dassow P."/>
            <person name="Valentin K."/>
            <person name="Van de Peer Y."/>
            <person name="Wheeler G."/>
            <person name="Dacks J.B."/>
            <person name="Delwiche C.F."/>
            <person name="Dyhrman S.T."/>
            <person name="Glockner G."/>
            <person name="John U."/>
            <person name="Richards T."/>
            <person name="Worden A.Z."/>
            <person name="Zhang X."/>
            <person name="Grigoriev I.V."/>
            <person name="Allen A.E."/>
            <person name="Bidle K."/>
            <person name="Borodovsky M."/>
            <person name="Bowler C."/>
            <person name="Brownlee C."/>
            <person name="Cock J.M."/>
            <person name="Elias M."/>
            <person name="Gladyshev V.N."/>
            <person name="Groth M."/>
            <person name="Guda C."/>
            <person name="Hadaegh A."/>
            <person name="Iglesias-Rodriguez M.D."/>
            <person name="Jenkins J."/>
            <person name="Jones B.M."/>
            <person name="Lawson T."/>
            <person name="Leese F."/>
            <person name="Lindquist E."/>
            <person name="Lobanov A."/>
            <person name="Lomsadze A."/>
            <person name="Malik S.B."/>
            <person name="Marsh M.E."/>
            <person name="Mackinder L."/>
            <person name="Mock T."/>
            <person name="Mueller-Roeber B."/>
            <person name="Pagarete A."/>
            <person name="Parker M."/>
            <person name="Probert I."/>
            <person name="Quesneville H."/>
            <person name="Raines C."/>
            <person name="Rensing S.A."/>
            <person name="Riano-Pachon D.M."/>
            <person name="Richier S."/>
            <person name="Rokitta S."/>
            <person name="Shiraiwa Y."/>
            <person name="Soanes D.M."/>
            <person name="van der Giezen M."/>
            <person name="Wahlund T.M."/>
            <person name="Williams B."/>
            <person name="Wilson W."/>
            <person name="Wolfe G."/>
            <person name="Wurch L.L."/>
        </authorList>
    </citation>
    <scope>NUCLEOTIDE SEQUENCE</scope>
</reference>
<dbReference type="InterPro" id="IPR027417">
    <property type="entry name" value="P-loop_NTPase"/>
</dbReference>
<dbReference type="Proteomes" id="UP000013827">
    <property type="component" value="Unassembled WGS sequence"/>
</dbReference>
<dbReference type="PaxDb" id="2903-EOD08694"/>
<dbReference type="STRING" id="2903.R1DJ10"/>
<evidence type="ECO:0000259" key="1">
    <source>
        <dbReference type="PROSITE" id="PS51194"/>
    </source>
</evidence>
<dbReference type="KEGG" id="ehx:EMIHUDRAFT_258189"/>
<keyword evidence="3" id="KW-1185">Reference proteome</keyword>
<dbReference type="Gene3D" id="3.40.50.300">
    <property type="entry name" value="P-loop containing nucleotide triphosphate hydrolases"/>
    <property type="match status" value="1"/>
</dbReference>
<organism evidence="2 3">
    <name type="scientific">Emiliania huxleyi (strain CCMP1516)</name>
    <dbReference type="NCBI Taxonomy" id="280463"/>
    <lineage>
        <taxon>Eukaryota</taxon>
        <taxon>Haptista</taxon>
        <taxon>Haptophyta</taxon>
        <taxon>Prymnesiophyceae</taxon>
        <taxon>Isochrysidales</taxon>
        <taxon>Noelaerhabdaceae</taxon>
        <taxon>Emiliania</taxon>
    </lineage>
</organism>
<dbReference type="GeneID" id="17254846"/>
<evidence type="ECO:0000313" key="2">
    <source>
        <dbReference type="EnsemblProtists" id="EOD08694"/>
    </source>
</evidence>
<sequence length="222" mass="24169">MDEGDRILNMGLEPQIPKIVPQVEVGDINSLNANKDITQVVHLVDGQAQKASLMSQVFATLEAGSRVIVFTSTKRMCDSLGSQLGRRIGVGVIHGDKDQREREMVLADFKSGRRPVMIATDVAARGIDVKDVKAVINYDFPGNIEDYIHRIGRTGRAGAKGDSNKARPLVDIMLKAGQQLPAQLAQMAGVRHGQFEEADMAALMRPPGDTAPVDEERLGRML</sequence>
<dbReference type="CDD" id="cd18787">
    <property type="entry name" value="SF2_C_DEAD"/>
    <property type="match status" value="1"/>
</dbReference>
<dbReference type="SUPFAM" id="SSF52540">
    <property type="entry name" value="P-loop containing nucleoside triphosphate hydrolases"/>
    <property type="match status" value="1"/>
</dbReference>
<protein>
    <recommendedName>
        <fullName evidence="1">Helicase C-terminal domain-containing protein</fullName>
    </recommendedName>
</protein>
<name>A0A0D3IBQ9_EMIH1</name>
<accession>A0A0D3IBQ9</accession>
<evidence type="ECO:0000313" key="3">
    <source>
        <dbReference type="Proteomes" id="UP000013827"/>
    </source>
</evidence>
<dbReference type="eggNOG" id="KOG0331">
    <property type="taxonomic scope" value="Eukaryota"/>
</dbReference>
<reference evidence="2" key="2">
    <citation type="submission" date="2024-10" db="UniProtKB">
        <authorList>
            <consortium name="EnsemblProtists"/>
        </authorList>
    </citation>
    <scope>IDENTIFICATION</scope>
</reference>